<dbReference type="InterPro" id="IPR018357">
    <property type="entry name" value="Hexapep_transf_CS"/>
</dbReference>
<keyword evidence="3" id="KW-0677">Repeat</keyword>
<evidence type="ECO:0000313" key="8">
    <source>
        <dbReference type="Proteomes" id="UP000294689"/>
    </source>
</evidence>
<evidence type="ECO:0000256" key="1">
    <source>
        <dbReference type="ARBA" id="ARBA00007274"/>
    </source>
</evidence>
<dbReference type="PROSITE" id="PS00101">
    <property type="entry name" value="HEXAPEP_TRANSFERASES"/>
    <property type="match status" value="1"/>
</dbReference>
<proteinExistence type="inferred from homology"/>
<organism evidence="7 8">
    <name type="scientific">Gelidibacter sediminis</name>
    <dbReference type="NCBI Taxonomy" id="1608710"/>
    <lineage>
        <taxon>Bacteria</taxon>
        <taxon>Pseudomonadati</taxon>
        <taxon>Bacteroidota</taxon>
        <taxon>Flavobacteriia</taxon>
        <taxon>Flavobacteriales</taxon>
        <taxon>Flavobacteriaceae</taxon>
        <taxon>Gelidibacter</taxon>
    </lineage>
</organism>
<dbReference type="PANTHER" id="PTHR43300:SF7">
    <property type="entry name" value="UDP-N-ACETYLBACILLOSAMINE N-ACETYLTRANSFERASE"/>
    <property type="match status" value="1"/>
</dbReference>
<dbReference type="EMBL" id="SOBW01000007">
    <property type="protein sequence ID" value="TDU42893.1"/>
    <property type="molecule type" value="Genomic_DNA"/>
</dbReference>
<dbReference type="Proteomes" id="UP000294689">
    <property type="component" value="Unassembled WGS sequence"/>
</dbReference>
<gene>
    <name evidence="7" type="ORF">BXY82_0292</name>
</gene>
<dbReference type="InterPro" id="IPR001451">
    <property type="entry name" value="Hexapep"/>
</dbReference>
<keyword evidence="2 7" id="KW-0808">Transferase</keyword>
<dbReference type="PANTHER" id="PTHR43300">
    <property type="entry name" value="ACETYLTRANSFERASE"/>
    <property type="match status" value="1"/>
</dbReference>
<evidence type="ECO:0000256" key="2">
    <source>
        <dbReference type="ARBA" id="ARBA00022679"/>
    </source>
</evidence>
<keyword evidence="4" id="KW-0012">Acyltransferase</keyword>
<evidence type="ECO:0000256" key="5">
    <source>
        <dbReference type="PIRSR" id="PIRSR620019-1"/>
    </source>
</evidence>
<evidence type="ECO:0000256" key="3">
    <source>
        <dbReference type="ARBA" id="ARBA00022737"/>
    </source>
</evidence>
<comment type="similarity">
    <text evidence="1">Belongs to the transferase hexapeptide repeat family.</text>
</comment>
<feature type="binding site" evidence="6">
    <location>
        <position position="153"/>
    </location>
    <ligand>
        <name>acetyl-CoA</name>
        <dbReference type="ChEBI" id="CHEBI:57288"/>
    </ligand>
</feature>
<dbReference type="InterPro" id="IPR050179">
    <property type="entry name" value="Trans_hexapeptide_repeat"/>
</dbReference>
<keyword evidence="8" id="KW-1185">Reference proteome</keyword>
<dbReference type="RefSeq" id="WP_133756399.1">
    <property type="nucleotide sequence ID" value="NZ_SOBW01000007.1"/>
</dbReference>
<accession>A0A4R7Q5P7</accession>
<evidence type="ECO:0000256" key="6">
    <source>
        <dbReference type="PIRSR" id="PIRSR620019-2"/>
    </source>
</evidence>
<name>A0A4R7Q5P7_9FLAO</name>
<feature type="site" description="Increases basicity of active site His" evidence="5">
    <location>
        <position position="145"/>
    </location>
</feature>
<dbReference type="AlphaFoldDB" id="A0A4R7Q5P7"/>
<dbReference type="OrthoDB" id="9794407at2"/>
<dbReference type="SUPFAM" id="SSF51161">
    <property type="entry name" value="Trimeric LpxA-like enzymes"/>
    <property type="match status" value="1"/>
</dbReference>
<dbReference type="Pfam" id="PF00132">
    <property type="entry name" value="Hexapep"/>
    <property type="match status" value="1"/>
</dbReference>
<dbReference type="InterPro" id="IPR020019">
    <property type="entry name" value="AcTrfase_PglD-like"/>
</dbReference>
<dbReference type="GO" id="GO:0016746">
    <property type="term" value="F:acyltransferase activity"/>
    <property type="evidence" value="ECO:0007669"/>
    <property type="project" value="UniProtKB-KW"/>
</dbReference>
<protein>
    <submittedName>
        <fullName evidence="7">Acetyltransferase EpsM</fullName>
    </submittedName>
</protein>
<dbReference type="NCBIfam" id="TIGR03570">
    <property type="entry name" value="NeuD_NnaD"/>
    <property type="match status" value="1"/>
</dbReference>
<dbReference type="InterPro" id="IPR011004">
    <property type="entry name" value="Trimer_LpxA-like_sf"/>
</dbReference>
<sequence>MKKLVILGGRGIGMIAASVAQDLGYYEILGFLNDFVPVGDTVGVYKKHKVIGTSKDVDKYLKDEDVYFFIGYIGMKNEKEVFEKISNLNIPRERFATLIHPSAIIPKGYCKIGNGVLISPLAQLSPDTTIEDNCILLPNSFLGHDSTMKRFSHITANSVVGGNVVLGRGAHVGTNATIRENINIGDFAIIGSGAVVLNDVPENSIYVGNPARMLKSK</sequence>
<dbReference type="Gene3D" id="3.40.50.20">
    <property type="match status" value="1"/>
</dbReference>
<dbReference type="Gene3D" id="2.160.10.10">
    <property type="entry name" value="Hexapeptide repeat proteins"/>
    <property type="match status" value="1"/>
</dbReference>
<reference evidence="7 8" key="1">
    <citation type="submission" date="2019-03" db="EMBL/GenBank/DDBJ databases">
        <title>Genomic Encyclopedia of Archaeal and Bacterial Type Strains, Phase II (KMG-II): from individual species to whole genera.</title>
        <authorList>
            <person name="Goeker M."/>
        </authorList>
    </citation>
    <scope>NUCLEOTIDE SEQUENCE [LARGE SCALE GENOMIC DNA]</scope>
    <source>
        <strain evidence="7 8">DSM 28135</strain>
    </source>
</reference>
<dbReference type="CDD" id="cd03360">
    <property type="entry name" value="LbH_AT_putative"/>
    <property type="match status" value="1"/>
</dbReference>
<evidence type="ECO:0000313" key="7">
    <source>
        <dbReference type="EMBL" id="TDU42893.1"/>
    </source>
</evidence>
<evidence type="ECO:0000256" key="4">
    <source>
        <dbReference type="ARBA" id="ARBA00023315"/>
    </source>
</evidence>
<comment type="caution">
    <text evidence="7">The sequence shown here is derived from an EMBL/GenBank/DDBJ whole genome shotgun (WGS) entry which is preliminary data.</text>
</comment>
<feature type="active site" description="Proton acceptor" evidence="5">
    <location>
        <position position="144"/>
    </location>
</feature>